<keyword evidence="2" id="KW-0378">Hydrolase</keyword>
<dbReference type="AlphaFoldDB" id="A0A9D7DVD0"/>
<organism evidence="3 4">
    <name type="scientific">Candidatus Methylophosphatis roskildensis</name>
    <dbReference type="NCBI Taxonomy" id="2899263"/>
    <lineage>
        <taxon>Bacteria</taxon>
        <taxon>Pseudomonadati</taxon>
        <taxon>Pseudomonadota</taxon>
        <taxon>Betaproteobacteria</taxon>
        <taxon>Nitrosomonadales</taxon>
        <taxon>Sterolibacteriaceae</taxon>
        <taxon>Candidatus Methylophosphatis</taxon>
    </lineage>
</organism>
<dbReference type="SUPFAM" id="SSF53933">
    <property type="entry name" value="Microbial ribonucleases"/>
    <property type="match status" value="1"/>
</dbReference>
<dbReference type="InterPro" id="IPR000026">
    <property type="entry name" value="N1-like"/>
</dbReference>
<dbReference type="Gene3D" id="3.10.450.30">
    <property type="entry name" value="Microbial ribonucleases"/>
    <property type="match status" value="1"/>
</dbReference>
<dbReference type="InterPro" id="IPR016191">
    <property type="entry name" value="Ribonuclease/ribotoxin"/>
</dbReference>
<dbReference type="GO" id="GO:0004521">
    <property type="term" value="F:RNA endonuclease activity"/>
    <property type="evidence" value="ECO:0007669"/>
    <property type="project" value="InterPro"/>
</dbReference>
<dbReference type="Proteomes" id="UP000807785">
    <property type="component" value="Unassembled WGS sequence"/>
</dbReference>
<sequence>MKLAWPFARAAVVQLCVVLFAFVAGRPAQAFEWPFRSGLRGETTFDSLPPEARDTLVRIRNGGPHRHHRDGVVFQNREHHLPERPRGYYREFTVETPGRRDRGARRIVAGAGSTGNVQTSGEYYYTDDHYRSFRRIRE</sequence>
<protein>
    <submittedName>
        <fullName evidence="3">Ribonuclease</fullName>
    </submittedName>
</protein>
<dbReference type="GO" id="GO:0003723">
    <property type="term" value="F:RNA binding"/>
    <property type="evidence" value="ECO:0007669"/>
    <property type="project" value="InterPro"/>
</dbReference>
<evidence type="ECO:0000313" key="3">
    <source>
        <dbReference type="EMBL" id="MBK6971518.1"/>
    </source>
</evidence>
<name>A0A9D7DVD0_9PROT</name>
<accession>A0A9D7DVD0</accession>
<dbReference type="GO" id="GO:0016787">
    <property type="term" value="F:hydrolase activity"/>
    <property type="evidence" value="ECO:0007669"/>
    <property type="project" value="UniProtKB-KW"/>
</dbReference>
<evidence type="ECO:0000313" key="4">
    <source>
        <dbReference type="Proteomes" id="UP000807785"/>
    </source>
</evidence>
<gene>
    <name evidence="3" type="ORF">IPH26_00635</name>
</gene>
<keyword evidence="1" id="KW-0540">Nuclease</keyword>
<dbReference type="Pfam" id="PF00545">
    <property type="entry name" value="Ribonuclease"/>
    <property type="match status" value="1"/>
</dbReference>
<evidence type="ECO:0000256" key="1">
    <source>
        <dbReference type="ARBA" id="ARBA00022722"/>
    </source>
</evidence>
<evidence type="ECO:0000256" key="2">
    <source>
        <dbReference type="ARBA" id="ARBA00022801"/>
    </source>
</evidence>
<dbReference type="EMBL" id="JADJEV010000001">
    <property type="protein sequence ID" value="MBK6971518.1"/>
    <property type="molecule type" value="Genomic_DNA"/>
</dbReference>
<proteinExistence type="predicted"/>
<reference evidence="3" key="1">
    <citation type="submission" date="2020-10" db="EMBL/GenBank/DDBJ databases">
        <title>Connecting structure to function with the recovery of over 1000 high-quality activated sludge metagenome-assembled genomes encoding full-length rRNA genes using long-read sequencing.</title>
        <authorList>
            <person name="Singleton C.M."/>
            <person name="Petriglieri F."/>
            <person name="Kristensen J.M."/>
            <person name="Kirkegaard R.H."/>
            <person name="Michaelsen T.Y."/>
            <person name="Andersen M.H."/>
            <person name="Karst S.M."/>
            <person name="Dueholm M.S."/>
            <person name="Nielsen P.H."/>
            <person name="Albertsen M."/>
        </authorList>
    </citation>
    <scope>NUCLEOTIDE SEQUENCE</scope>
    <source>
        <strain evidence="3">Bjer_18-Q3-R1-45_BAT3C.347</strain>
    </source>
</reference>
<comment type="caution">
    <text evidence="3">The sequence shown here is derived from an EMBL/GenBank/DDBJ whole genome shotgun (WGS) entry which is preliminary data.</text>
</comment>